<name>A0A9W9NNI1_PENCI</name>
<comment type="caution">
    <text evidence="3">The sequence shown here is derived from an EMBL/GenBank/DDBJ whole genome shotgun (WGS) entry which is preliminary data.</text>
</comment>
<keyword evidence="4" id="KW-1185">Reference proteome</keyword>
<evidence type="ECO:0000313" key="4">
    <source>
        <dbReference type="Proteomes" id="UP001147733"/>
    </source>
</evidence>
<dbReference type="Proteomes" id="UP001147733">
    <property type="component" value="Unassembled WGS sequence"/>
</dbReference>
<feature type="compositionally biased region" description="Polar residues" evidence="2">
    <location>
        <begin position="495"/>
        <end position="548"/>
    </location>
</feature>
<feature type="compositionally biased region" description="Polar residues" evidence="2">
    <location>
        <begin position="428"/>
        <end position="440"/>
    </location>
</feature>
<evidence type="ECO:0000256" key="2">
    <source>
        <dbReference type="SAM" id="MobiDB-lite"/>
    </source>
</evidence>
<sequence>MDFASLTRPAIICHCRRCFSSLAVLENEWAEVSNFYATSTAWVSVDADRISVSSQRKRIPDHSDASLIRGRITQEASCRMCPTSSKLGVLVEMDNGPIFIWKMSKVSFREVVSMRPTEPVFKEGAIEKLLAPPPKETPRTGSFQGDSLVPVGATDFRSMDPVMKHHMQHQGRSIDQISSSVNNLHDTMSDLKNSFTSLRIELNGPNRYSAESNGPSFDMVATVLKELKSKSDEIEKLKLEIEALKLKARITEDSKPPTPDYMAGLEGALPRMQSPDLLQAGRKRGWADTFSGGNTLAISDTFHEDDMEDALSITGQIPLGDPHVPLSELAQSQSESRQWHSETAPQNANITSNNRVTQPPHPAQSPAKRQRLTQYQNNRSVAPDKKKGGPRGRPRKSDPQENPSLSQSQSGPVDSGKRDPPPKKNNKRSSLNNQNATRGNGRSRRSLAQAADGAAEPEIETDANLPRQNPIQIPHYGDEVIPDSSQLTIEPMEEISNTEVTTANGQNTSQPLDQLENGNGLQVNGISNDQNVPPISNGATSGTHTNAESAAGSIDPSIVPTKPSDENSAKEVGAPSASQNSRGGGGGGRRKRKASLAARDAMIRNEMQREEQMANEQVL</sequence>
<reference evidence="3" key="2">
    <citation type="journal article" date="2023" name="IMA Fungus">
        <title>Comparative genomic study of the Penicillium genus elucidates a diverse pangenome and 15 lateral gene transfer events.</title>
        <authorList>
            <person name="Petersen C."/>
            <person name="Sorensen T."/>
            <person name="Nielsen M.R."/>
            <person name="Sondergaard T.E."/>
            <person name="Sorensen J.L."/>
            <person name="Fitzpatrick D.A."/>
            <person name="Frisvad J.C."/>
            <person name="Nielsen K.L."/>
        </authorList>
    </citation>
    <scope>NUCLEOTIDE SEQUENCE</scope>
    <source>
        <strain evidence="3">IBT 23319</strain>
    </source>
</reference>
<proteinExistence type="predicted"/>
<reference evidence="3" key="1">
    <citation type="submission" date="2022-11" db="EMBL/GenBank/DDBJ databases">
        <authorList>
            <person name="Petersen C."/>
        </authorList>
    </citation>
    <scope>NUCLEOTIDE SEQUENCE</scope>
    <source>
        <strain evidence="3">IBT 23319</strain>
    </source>
</reference>
<protein>
    <submittedName>
        <fullName evidence="3">Uncharacterized protein</fullName>
    </submittedName>
</protein>
<dbReference type="RefSeq" id="XP_056497926.1">
    <property type="nucleotide sequence ID" value="XM_056648161.1"/>
</dbReference>
<dbReference type="OrthoDB" id="4187489at2759"/>
<keyword evidence="1" id="KW-0175">Coiled coil</keyword>
<feature type="compositionally biased region" description="Polar residues" evidence="2">
    <location>
        <begin position="400"/>
        <end position="412"/>
    </location>
</feature>
<organism evidence="3 4">
    <name type="scientific">Penicillium citrinum</name>
    <dbReference type="NCBI Taxonomy" id="5077"/>
    <lineage>
        <taxon>Eukaryota</taxon>
        <taxon>Fungi</taxon>
        <taxon>Dikarya</taxon>
        <taxon>Ascomycota</taxon>
        <taxon>Pezizomycotina</taxon>
        <taxon>Eurotiomycetes</taxon>
        <taxon>Eurotiomycetidae</taxon>
        <taxon>Eurotiales</taxon>
        <taxon>Aspergillaceae</taxon>
        <taxon>Penicillium</taxon>
    </lineage>
</organism>
<gene>
    <name evidence="3" type="ORF">N7469_009243</name>
</gene>
<feature type="compositionally biased region" description="Basic and acidic residues" evidence="2">
    <location>
        <begin position="601"/>
        <end position="612"/>
    </location>
</feature>
<feature type="region of interest" description="Disordered" evidence="2">
    <location>
        <begin position="315"/>
        <end position="619"/>
    </location>
</feature>
<evidence type="ECO:0000313" key="3">
    <source>
        <dbReference type="EMBL" id="KAJ5223003.1"/>
    </source>
</evidence>
<accession>A0A9W9NNI1</accession>
<dbReference type="EMBL" id="JAPQKT010000008">
    <property type="protein sequence ID" value="KAJ5223003.1"/>
    <property type="molecule type" value="Genomic_DNA"/>
</dbReference>
<feature type="compositionally biased region" description="Polar residues" evidence="2">
    <location>
        <begin position="329"/>
        <end position="357"/>
    </location>
</feature>
<dbReference type="GeneID" id="81387328"/>
<feature type="coiled-coil region" evidence="1">
    <location>
        <begin position="220"/>
        <end position="254"/>
    </location>
</feature>
<dbReference type="AlphaFoldDB" id="A0A9W9NNI1"/>
<evidence type="ECO:0000256" key="1">
    <source>
        <dbReference type="SAM" id="Coils"/>
    </source>
</evidence>